<evidence type="ECO:0000259" key="3">
    <source>
        <dbReference type="Pfam" id="PF01464"/>
    </source>
</evidence>
<dbReference type="PANTHER" id="PTHR37423:SF2">
    <property type="entry name" value="MEMBRANE-BOUND LYTIC MUREIN TRANSGLYCOSYLASE C"/>
    <property type="match status" value="1"/>
</dbReference>
<reference evidence="4 5" key="1">
    <citation type="journal article" date="2018" name="ISME J.">
        <title>Endosymbiont genomes yield clues of tubeworm success.</title>
        <authorList>
            <person name="Li Y."/>
            <person name="Liles M.R."/>
            <person name="Halanych K.M."/>
        </authorList>
    </citation>
    <scope>NUCLEOTIDE SEQUENCE [LARGE SCALE GENOMIC DNA]</scope>
    <source>
        <strain evidence="4">A1462</strain>
    </source>
</reference>
<organism evidence="4 5">
    <name type="scientific">endosymbiont of Escarpia spicata</name>
    <dbReference type="NCBI Taxonomy" id="2200908"/>
    <lineage>
        <taxon>Bacteria</taxon>
        <taxon>Pseudomonadati</taxon>
        <taxon>Pseudomonadota</taxon>
        <taxon>Gammaproteobacteria</taxon>
        <taxon>sulfur-oxidizing symbionts</taxon>
    </lineage>
</organism>
<comment type="similarity">
    <text evidence="1">Belongs to the transglycosylase Slt family.</text>
</comment>
<dbReference type="Gene3D" id="1.10.530.10">
    <property type="match status" value="1"/>
</dbReference>
<protein>
    <submittedName>
        <fullName evidence="4">Lytic transglycosylase</fullName>
    </submittedName>
</protein>
<dbReference type="InterPro" id="IPR008258">
    <property type="entry name" value="Transglycosylase_SLT_dom_1"/>
</dbReference>
<dbReference type="EMBL" id="QFXE01000012">
    <property type="protein sequence ID" value="RDH85798.1"/>
    <property type="molecule type" value="Genomic_DNA"/>
</dbReference>
<dbReference type="Proteomes" id="UP000254771">
    <property type="component" value="Unassembled WGS sequence"/>
</dbReference>
<dbReference type="AlphaFoldDB" id="A0A370DLN6"/>
<dbReference type="PANTHER" id="PTHR37423">
    <property type="entry name" value="SOLUBLE LYTIC MUREIN TRANSGLYCOSYLASE-RELATED"/>
    <property type="match status" value="1"/>
</dbReference>
<evidence type="ECO:0000256" key="2">
    <source>
        <dbReference type="SAM" id="SignalP"/>
    </source>
</evidence>
<name>A0A370DLN6_9GAMM</name>
<dbReference type="Pfam" id="PF01464">
    <property type="entry name" value="SLT"/>
    <property type="match status" value="1"/>
</dbReference>
<sequence>MIRINRNRTLLFCLLAGMIFSQFASSAADNRTTTLSETWKNYLSSADSTEPSKHFPYLHCFRRAAATHDLPLTLLLAVSRGESDFDPAARSHANAHGLMQIQWPGTAKHLGINRIADLYNPCRNVDAGTRYLKELLARYNNNLHLALAAYNYGPGRISKTGGDIPDGAEWYSRYIYRHLTYVTDINHRGSTESQQPYSAEKRRALIEFNRPYRVEAYVSSLQKRFPDLRFDWFKLPEQRFRVVVLYADESEQAKTLSQLRHSGIITD</sequence>
<dbReference type="SUPFAM" id="SSF53955">
    <property type="entry name" value="Lysozyme-like"/>
    <property type="match status" value="1"/>
</dbReference>
<feature type="domain" description="Transglycosylase SLT" evidence="3">
    <location>
        <begin position="60"/>
        <end position="161"/>
    </location>
</feature>
<gene>
    <name evidence="4" type="ORF">DIZ78_10095</name>
</gene>
<proteinExistence type="inferred from homology"/>
<comment type="caution">
    <text evidence="4">The sequence shown here is derived from an EMBL/GenBank/DDBJ whole genome shotgun (WGS) entry which is preliminary data.</text>
</comment>
<dbReference type="InterPro" id="IPR023346">
    <property type="entry name" value="Lysozyme-like_dom_sf"/>
</dbReference>
<evidence type="ECO:0000313" key="5">
    <source>
        <dbReference type="Proteomes" id="UP000254771"/>
    </source>
</evidence>
<dbReference type="CDD" id="cd00254">
    <property type="entry name" value="LT-like"/>
    <property type="match status" value="1"/>
</dbReference>
<feature type="chain" id="PRO_5016638628" evidence="2">
    <location>
        <begin position="28"/>
        <end position="267"/>
    </location>
</feature>
<evidence type="ECO:0000256" key="1">
    <source>
        <dbReference type="ARBA" id="ARBA00007734"/>
    </source>
</evidence>
<accession>A0A370DLN6</accession>
<keyword evidence="2" id="KW-0732">Signal</keyword>
<feature type="signal peptide" evidence="2">
    <location>
        <begin position="1"/>
        <end position="27"/>
    </location>
</feature>
<keyword evidence="5" id="KW-1185">Reference proteome</keyword>
<evidence type="ECO:0000313" key="4">
    <source>
        <dbReference type="EMBL" id="RDH85798.1"/>
    </source>
</evidence>